<comment type="caution">
    <text evidence="2">The sequence shown here is derived from an EMBL/GenBank/DDBJ whole genome shotgun (WGS) entry which is preliminary data.</text>
</comment>
<dbReference type="AlphaFoldDB" id="A0AAV9IE28"/>
<feature type="region of interest" description="Disordered" evidence="1">
    <location>
        <begin position="266"/>
        <end position="306"/>
    </location>
</feature>
<organism evidence="2 3">
    <name type="scientific">Galdieria yellowstonensis</name>
    <dbReference type="NCBI Taxonomy" id="3028027"/>
    <lineage>
        <taxon>Eukaryota</taxon>
        <taxon>Rhodophyta</taxon>
        <taxon>Bangiophyceae</taxon>
        <taxon>Galdieriales</taxon>
        <taxon>Galdieriaceae</taxon>
        <taxon>Galdieria</taxon>
    </lineage>
</organism>
<accession>A0AAV9IE28</accession>
<reference evidence="2 3" key="1">
    <citation type="submission" date="2022-07" db="EMBL/GenBank/DDBJ databases">
        <title>Genome-wide signatures of adaptation to extreme environments.</title>
        <authorList>
            <person name="Cho C.H."/>
            <person name="Yoon H.S."/>
        </authorList>
    </citation>
    <scope>NUCLEOTIDE SEQUENCE [LARGE SCALE GENOMIC DNA]</scope>
    <source>
        <strain evidence="2 3">108.79 E11</strain>
    </source>
</reference>
<proteinExistence type="predicted"/>
<feature type="region of interest" description="Disordered" evidence="1">
    <location>
        <begin position="385"/>
        <end position="414"/>
    </location>
</feature>
<dbReference type="EMBL" id="JANCYU010000033">
    <property type="protein sequence ID" value="KAK4525700.1"/>
    <property type="molecule type" value="Genomic_DNA"/>
</dbReference>
<sequence length="414" mass="47997">MKDDNLSQSTTKELLQQQTRYRVSFQVYPCLHYRCWYSHSQCMCHTPGNVPKFSETVSKRTVLSGTRTGCIQGHEEKRWIFQEANKKKIVQITPCVEVKQTLLVWDSANGKASVKPRMFSSSSALYPYNSLGIKYPNTNTRPKLCCVFAKNKLSMICGVCKSRCRVEAHRGTRMTFPAVVQDPKSYSAVRIFPKRYFSGIQTPTSFLFGSIFLKRYERNELFAELLTKQAKKSRIGWWIQRNEKCSFRRKTTDFVFQRNRIEMRKGTGGYERLSKPSIPESPKEQQPERKSANNKKKTTSASEGQSELQYRRRIVSYGEDGSVLFERDLQPGEDFSVALEEWNEERSNLGDTVVEAMNPELDWVQNDVEEEKVSVSKRIPKWIADDVDLDDSEEEEEEDETTTDEMFSEEEEVV</sequence>
<dbReference type="Proteomes" id="UP001300502">
    <property type="component" value="Unassembled WGS sequence"/>
</dbReference>
<evidence type="ECO:0000313" key="3">
    <source>
        <dbReference type="Proteomes" id="UP001300502"/>
    </source>
</evidence>
<protein>
    <submittedName>
        <fullName evidence="2">Uncharacterized protein</fullName>
    </submittedName>
</protein>
<name>A0AAV9IE28_9RHOD</name>
<keyword evidence="3" id="KW-1185">Reference proteome</keyword>
<evidence type="ECO:0000313" key="2">
    <source>
        <dbReference type="EMBL" id="KAK4525700.1"/>
    </source>
</evidence>
<gene>
    <name evidence="2" type="ORF">GAYE_SCF16G3609</name>
</gene>
<feature type="compositionally biased region" description="Basic and acidic residues" evidence="1">
    <location>
        <begin position="281"/>
        <end position="291"/>
    </location>
</feature>
<evidence type="ECO:0000256" key="1">
    <source>
        <dbReference type="SAM" id="MobiDB-lite"/>
    </source>
</evidence>